<comment type="caution">
    <text evidence="13">The sequence shown here is derived from an EMBL/GenBank/DDBJ whole genome shotgun (WGS) entry which is preliminary data.</text>
</comment>
<feature type="transmembrane region" description="Helical" evidence="12">
    <location>
        <begin position="44"/>
        <end position="65"/>
    </location>
</feature>
<accession>A0ABV0IFD6</accession>
<keyword evidence="4" id="KW-0479">Metal-binding</keyword>
<feature type="transmembrane region" description="Helical" evidence="12">
    <location>
        <begin position="103"/>
        <end position="122"/>
    </location>
</feature>
<dbReference type="Pfam" id="PF02628">
    <property type="entry name" value="COX15-CtaA"/>
    <property type="match status" value="1"/>
</dbReference>
<evidence type="ECO:0000256" key="9">
    <source>
        <dbReference type="ARBA" id="ARBA00023136"/>
    </source>
</evidence>
<keyword evidence="6" id="KW-0560">Oxidoreductase</keyword>
<name>A0ABV0IFD6_9MICC</name>
<protein>
    <submittedName>
        <fullName evidence="13">COX15/CtaA family protein</fullName>
    </submittedName>
</protein>
<dbReference type="PANTHER" id="PTHR35457">
    <property type="entry name" value="HEME A SYNTHASE"/>
    <property type="match status" value="1"/>
</dbReference>
<reference evidence="13 14" key="1">
    <citation type="submission" date="2024-05" db="EMBL/GenBank/DDBJ databases">
        <authorList>
            <person name="Yi C."/>
        </authorList>
    </citation>
    <scope>NUCLEOTIDE SEQUENCE [LARGE SCALE GENOMIC DNA]</scope>
    <source>
        <strain evidence="13 14">XS13</strain>
    </source>
</reference>
<sequence length="347" mass="37575">MSTPTRPLRPSANADTPPSSWRRFWRRVDAGIGRYTPRDITRGTLVLAFISLVTEIGIIVTGGAVRLTASGLGCPTWPTCTDDSWVNTPEMGINGVIEFGNRLLTFVVGLAALAVLLWVWNLRKSHPSIFWISVGMLACIPAQAVVGGITVWTQLNPWVVAFHFLVSSVMVCFATLLVNRVAAEWRHRQSAANPTAVVDGPTSPVSRALAWVIFVAGWVVLYLGTVVTGTGPHGGDADAPRHAFDPLLVTRLHAFPVYLMTAAAVLLLVVVLRQQSSRLQRISAWALVAVIAFQGVIGYTQHFTGLPIGLVILHMLGTGLVVWAMTTAWDRQVSDYRVRPAAAAARS</sequence>
<gene>
    <name evidence="13" type="ORF">ABDK96_00725</name>
</gene>
<evidence type="ECO:0000256" key="6">
    <source>
        <dbReference type="ARBA" id="ARBA00023002"/>
    </source>
</evidence>
<comment type="subcellular location">
    <subcellularLocation>
        <location evidence="1">Membrane</location>
        <topology evidence="1">Multi-pass membrane protein</topology>
    </subcellularLocation>
</comment>
<dbReference type="EMBL" id="JBDXMX010000001">
    <property type="protein sequence ID" value="MEO9246207.1"/>
    <property type="molecule type" value="Genomic_DNA"/>
</dbReference>
<keyword evidence="10" id="KW-1015">Disulfide bond</keyword>
<proteinExistence type="predicted"/>
<keyword evidence="2" id="KW-1003">Cell membrane</keyword>
<keyword evidence="14" id="KW-1185">Reference proteome</keyword>
<evidence type="ECO:0000313" key="14">
    <source>
        <dbReference type="Proteomes" id="UP001484097"/>
    </source>
</evidence>
<comment type="pathway">
    <text evidence="11">Porphyrin-containing compound metabolism.</text>
</comment>
<feature type="transmembrane region" description="Helical" evidence="12">
    <location>
        <begin position="284"/>
        <end position="302"/>
    </location>
</feature>
<evidence type="ECO:0000256" key="8">
    <source>
        <dbReference type="ARBA" id="ARBA00023133"/>
    </source>
</evidence>
<dbReference type="RefSeq" id="WP_347918150.1">
    <property type="nucleotide sequence ID" value="NZ_JBDXMX010000001.1"/>
</dbReference>
<keyword evidence="8" id="KW-0350">Heme biosynthesis</keyword>
<evidence type="ECO:0000256" key="11">
    <source>
        <dbReference type="ARBA" id="ARBA00023444"/>
    </source>
</evidence>
<evidence type="ECO:0000256" key="7">
    <source>
        <dbReference type="ARBA" id="ARBA00023004"/>
    </source>
</evidence>
<evidence type="ECO:0000256" key="4">
    <source>
        <dbReference type="ARBA" id="ARBA00022723"/>
    </source>
</evidence>
<evidence type="ECO:0000256" key="2">
    <source>
        <dbReference type="ARBA" id="ARBA00022475"/>
    </source>
</evidence>
<keyword evidence="5 12" id="KW-1133">Transmembrane helix</keyword>
<evidence type="ECO:0000313" key="13">
    <source>
        <dbReference type="EMBL" id="MEO9246207.1"/>
    </source>
</evidence>
<dbReference type="InterPro" id="IPR003780">
    <property type="entry name" value="COX15/CtaA_fam"/>
</dbReference>
<evidence type="ECO:0000256" key="12">
    <source>
        <dbReference type="SAM" id="Phobius"/>
    </source>
</evidence>
<evidence type="ECO:0000256" key="5">
    <source>
        <dbReference type="ARBA" id="ARBA00022989"/>
    </source>
</evidence>
<feature type="transmembrane region" description="Helical" evidence="12">
    <location>
        <begin position="129"/>
        <end position="152"/>
    </location>
</feature>
<evidence type="ECO:0000256" key="1">
    <source>
        <dbReference type="ARBA" id="ARBA00004141"/>
    </source>
</evidence>
<feature type="transmembrane region" description="Helical" evidence="12">
    <location>
        <begin position="252"/>
        <end position="272"/>
    </location>
</feature>
<feature type="transmembrane region" description="Helical" evidence="12">
    <location>
        <begin position="158"/>
        <end position="178"/>
    </location>
</feature>
<keyword evidence="3 12" id="KW-0812">Transmembrane</keyword>
<feature type="transmembrane region" description="Helical" evidence="12">
    <location>
        <begin position="208"/>
        <end position="232"/>
    </location>
</feature>
<evidence type="ECO:0000256" key="3">
    <source>
        <dbReference type="ARBA" id="ARBA00022692"/>
    </source>
</evidence>
<evidence type="ECO:0000256" key="10">
    <source>
        <dbReference type="ARBA" id="ARBA00023157"/>
    </source>
</evidence>
<keyword evidence="7" id="KW-0408">Iron</keyword>
<keyword evidence="9 12" id="KW-0472">Membrane</keyword>
<dbReference type="InterPro" id="IPR050450">
    <property type="entry name" value="COX15/CtaA_HemeA_synthase"/>
</dbReference>
<feature type="transmembrane region" description="Helical" evidence="12">
    <location>
        <begin position="308"/>
        <end position="329"/>
    </location>
</feature>
<dbReference type="PANTHER" id="PTHR35457:SF1">
    <property type="entry name" value="HEME A SYNTHASE"/>
    <property type="match status" value="1"/>
</dbReference>
<dbReference type="Proteomes" id="UP001484097">
    <property type="component" value="Unassembled WGS sequence"/>
</dbReference>
<organism evidence="13 14">
    <name type="scientific">Citricoccus nitrophenolicus</name>
    <dbReference type="NCBI Taxonomy" id="863575"/>
    <lineage>
        <taxon>Bacteria</taxon>
        <taxon>Bacillati</taxon>
        <taxon>Actinomycetota</taxon>
        <taxon>Actinomycetes</taxon>
        <taxon>Micrococcales</taxon>
        <taxon>Micrococcaceae</taxon>
        <taxon>Citricoccus</taxon>
    </lineage>
</organism>